<dbReference type="Proteomes" id="UP001515500">
    <property type="component" value="Chromosome 18"/>
</dbReference>
<name>A0AB40CZY1_DIOCR</name>
<proteinExistence type="predicted"/>
<gene>
    <name evidence="3" type="primary">LOC120282786</name>
</gene>
<dbReference type="PANTHER" id="PTHR11439">
    <property type="entry name" value="GAG-POL-RELATED RETROTRANSPOSON"/>
    <property type="match status" value="1"/>
</dbReference>
<evidence type="ECO:0000313" key="2">
    <source>
        <dbReference type="Proteomes" id="UP001515500"/>
    </source>
</evidence>
<dbReference type="Pfam" id="PF07727">
    <property type="entry name" value="RVT_2"/>
    <property type="match status" value="1"/>
</dbReference>
<dbReference type="GeneID" id="120282786"/>
<keyword evidence="2" id="KW-1185">Reference proteome</keyword>
<dbReference type="PANTHER" id="PTHR11439:SF463">
    <property type="entry name" value="REVERSE TRANSCRIPTASE TY1_COPIA-TYPE DOMAIN-CONTAINING PROTEIN"/>
    <property type="match status" value="1"/>
</dbReference>
<accession>A0AB40CZY1</accession>
<feature type="domain" description="Reverse transcriptase Ty1/copia-type" evidence="1">
    <location>
        <begin position="1"/>
        <end position="56"/>
    </location>
</feature>
<evidence type="ECO:0000259" key="1">
    <source>
        <dbReference type="Pfam" id="PF07727"/>
    </source>
</evidence>
<dbReference type="InterPro" id="IPR013103">
    <property type="entry name" value="RVT_2"/>
</dbReference>
<evidence type="ECO:0000313" key="3">
    <source>
        <dbReference type="RefSeq" id="XP_039145568.1"/>
    </source>
</evidence>
<organism evidence="2 3">
    <name type="scientific">Dioscorea cayennensis subsp. rotundata</name>
    <name type="common">White Guinea yam</name>
    <name type="synonym">Dioscorea rotundata</name>
    <dbReference type="NCBI Taxonomy" id="55577"/>
    <lineage>
        <taxon>Eukaryota</taxon>
        <taxon>Viridiplantae</taxon>
        <taxon>Streptophyta</taxon>
        <taxon>Embryophyta</taxon>
        <taxon>Tracheophyta</taxon>
        <taxon>Spermatophyta</taxon>
        <taxon>Magnoliopsida</taxon>
        <taxon>Liliopsida</taxon>
        <taxon>Dioscoreales</taxon>
        <taxon>Dioscoreaceae</taxon>
        <taxon>Dioscorea</taxon>
    </lineage>
</organism>
<sequence>MKKEFEMTDLGLVKYFLGLEVFQNENFVHVSQKKYARDLLKQFNMLGCRAVGVPMHQCTKLQLNDEAESTNATCYRSLVGKLLYLTHTRPDLVFAVNLLSRHMTHPTKIHLAAAKQVLRYVSGTYDFGIQYNRNVPCVLEGYSDSDWSGDNEDRKSTTGVQISVKFVRRWLEEESELYTNWYLYFSEAVQTKKLFFVFGLYKKVVPLGLNSLCVRATSYAKAFQITEVIDYWLPVTRSS</sequence>
<reference evidence="3" key="1">
    <citation type="submission" date="2025-08" db="UniProtKB">
        <authorList>
            <consortium name="RefSeq"/>
        </authorList>
    </citation>
    <scope>IDENTIFICATION</scope>
</reference>
<dbReference type="RefSeq" id="XP_039145568.1">
    <property type="nucleotide sequence ID" value="XM_039289634.1"/>
</dbReference>
<dbReference type="SUPFAM" id="SSF56672">
    <property type="entry name" value="DNA/RNA polymerases"/>
    <property type="match status" value="1"/>
</dbReference>
<dbReference type="InterPro" id="IPR043502">
    <property type="entry name" value="DNA/RNA_pol_sf"/>
</dbReference>
<protein>
    <submittedName>
        <fullName evidence="3">Uncharacterized mitochondrial protein AtMg00810-like</fullName>
    </submittedName>
</protein>
<dbReference type="AlphaFoldDB" id="A0AB40CZY1"/>